<feature type="domain" description="Core-binding (CB)" evidence="6">
    <location>
        <begin position="34"/>
        <end position="136"/>
    </location>
</feature>
<evidence type="ECO:0000256" key="3">
    <source>
        <dbReference type="ARBA" id="ARBA00023172"/>
    </source>
</evidence>
<keyword evidence="3" id="KW-0233">DNA recombination</keyword>
<keyword evidence="2 4" id="KW-0238">DNA-binding</keyword>
<dbReference type="Pfam" id="PF00589">
    <property type="entry name" value="Phage_integrase"/>
    <property type="match status" value="1"/>
</dbReference>
<dbReference type="InterPro" id="IPR011010">
    <property type="entry name" value="DNA_brk_join_enz"/>
</dbReference>
<dbReference type="AlphaFoldDB" id="A0AA46AGZ0"/>
<dbReference type="GO" id="GO:0015074">
    <property type="term" value="P:DNA integration"/>
    <property type="evidence" value="ECO:0007669"/>
    <property type="project" value="InterPro"/>
</dbReference>
<evidence type="ECO:0000259" key="5">
    <source>
        <dbReference type="PROSITE" id="PS51898"/>
    </source>
</evidence>
<dbReference type="PANTHER" id="PTHR30349">
    <property type="entry name" value="PHAGE INTEGRASE-RELATED"/>
    <property type="match status" value="1"/>
</dbReference>
<evidence type="ECO:0000259" key="6">
    <source>
        <dbReference type="PROSITE" id="PS51900"/>
    </source>
</evidence>
<dbReference type="EMBL" id="FXTU01000009">
    <property type="protein sequence ID" value="SMP32884.1"/>
    <property type="molecule type" value="Genomic_DNA"/>
</dbReference>
<evidence type="ECO:0000313" key="7">
    <source>
        <dbReference type="EMBL" id="SMP32884.1"/>
    </source>
</evidence>
<dbReference type="InterPro" id="IPR010998">
    <property type="entry name" value="Integrase_recombinase_N"/>
</dbReference>
<evidence type="ECO:0000256" key="4">
    <source>
        <dbReference type="PROSITE-ProRule" id="PRU01248"/>
    </source>
</evidence>
<reference evidence="7" key="1">
    <citation type="submission" date="2017-05" db="EMBL/GenBank/DDBJ databases">
        <authorList>
            <person name="Varghese N."/>
            <person name="Submissions S."/>
        </authorList>
    </citation>
    <scope>NUCLEOTIDE SEQUENCE</scope>
    <source>
        <strain evidence="7">DSM 45262</strain>
    </source>
</reference>
<dbReference type="Pfam" id="PF13102">
    <property type="entry name" value="Phage_int_SAM_5"/>
    <property type="match status" value="1"/>
</dbReference>
<dbReference type="InterPro" id="IPR044068">
    <property type="entry name" value="CB"/>
</dbReference>
<dbReference type="InterPro" id="IPR002104">
    <property type="entry name" value="Integrase_catalytic"/>
</dbReference>
<dbReference type="InterPro" id="IPR013762">
    <property type="entry name" value="Integrase-like_cat_sf"/>
</dbReference>
<dbReference type="Gene3D" id="1.10.150.130">
    <property type="match status" value="1"/>
</dbReference>
<dbReference type="Gene3D" id="1.10.443.10">
    <property type="entry name" value="Intergrase catalytic core"/>
    <property type="match status" value="1"/>
</dbReference>
<evidence type="ECO:0000256" key="1">
    <source>
        <dbReference type="ARBA" id="ARBA00008857"/>
    </source>
</evidence>
<comment type="similarity">
    <text evidence="1">Belongs to the 'phage' integrase family.</text>
</comment>
<dbReference type="InterPro" id="IPR050090">
    <property type="entry name" value="Tyrosine_recombinase_XerCD"/>
</dbReference>
<dbReference type="InterPro" id="IPR025269">
    <property type="entry name" value="SAM-like_dom"/>
</dbReference>
<gene>
    <name evidence="7" type="ORF">SAMN06265361_10964</name>
</gene>
<evidence type="ECO:0000256" key="2">
    <source>
        <dbReference type="ARBA" id="ARBA00023125"/>
    </source>
</evidence>
<dbReference type="GO" id="GO:0003677">
    <property type="term" value="F:DNA binding"/>
    <property type="evidence" value="ECO:0007669"/>
    <property type="project" value="UniProtKB-UniRule"/>
</dbReference>
<dbReference type="PROSITE" id="PS51898">
    <property type="entry name" value="TYR_RECOMBINASE"/>
    <property type="match status" value="1"/>
</dbReference>
<keyword evidence="8" id="KW-1185">Reference proteome</keyword>
<proteinExistence type="inferred from homology"/>
<comment type="caution">
    <text evidence="7">The sequence shown here is derived from an EMBL/GenBank/DDBJ whole genome shotgun (WGS) entry which is preliminary data.</text>
</comment>
<dbReference type="CDD" id="cd00397">
    <property type="entry name" value="DNA_BRE_C"/>
    <property type="match status" value="1"/>
</dbReference>
<dbReference type="SUPFAM" id="SSF56349">
    <property type="entry name" value="DNA breaking-rejoining enzymes"/>
    <property type="match status" value="1"/>
</dbReference>
<dbReference type="RefSeq" id="WP_102991184.1">
    <property type="nucleotide sequence ID" value="NZ_FXTU01000009.1"/>
</dbReference>
<dbReference type="GO" id="GO:0006310">
    <property type="term" value="P:DNA recombination"/>
    <property type="evidence" value="ECO:0007669"/>
    <property type="project" value="UniProtKB-KW"/>
</dbReference>
<name>A0AA46AGZ0_9BACL</name>
<protein>
    <submittedName>
        <fullName evidence="7">Integrase/recombinase XerD</fullName>
    </submittedName>
</protein>
<organism evidence="7 8">
    <name type="scientific">Laceyella tengchongensis</name>
    <dbReference type="NCBI Taxonomy" id="574699"/>
    <lineage>
        <taxon>Bacteria</taxon>
        <taxon>Bacillati</taxon>
        <taxon>Bacillota</taxon>
        <taxon>Bacilli</taxon>
        <taxon>Bacillales</taxon>
        <taxon>Thermoactinomycetaceae</taxon>
        <taxon>Laceyella</taxon>
    </lineage>
</organism>
<evidence type="ECO:0000313" key="8">
    <source>
        <dbReference type="Proteomes" id="UP001157946"/>
    </source>
</evidence>
<dbReference type="PANTHER" id="PTHR30349:SF41">
    <property type="entry name" value="INTEGRASE_RECOMBINASE PROTEIN MJ0367-RELATED"/>
    <property type="match status" value="1"/>
</dbReference>
<accession>A0AA46AGZ0</accession>
<feature type="domain" description="Tyr recombinase" evidence="5">
    <location>
        <begin position="158"/>
        <end position="340"/>
    </location>
</feature>
<sequence length="349" mass="41255">MSEKRKTPVRERKGKSHVKERKAVVSNVSMVQELTFDEALELFVTAKKAEGMRPRTIHDYYKHMEWFRRFLSEFYPDVTTIQQLTPEVIRSYITYMKDERSPYEGDERREKAIKGLSVNTINIRLRTLRVMCRFWYSEGYLSANPMEKIKLLKSDSVDDLTGFTDTEIKKLLGAVDTRQYSGFRDKIIMLLLLDTGIRINELVNIRIEHLDTKRLTLTIPAEVAKNRKSRDIPVSRKVMKMITELHEENKQYFDEQDYVFLTAYGEPMIPDTFRRRLWKYAEEAGVERATPHMFRHCFARNFLLNGGDVFTLQRILSHSDIATTRRYIQLDTEDIKAQHMKFSPVNKFL</sequence>
<dbReference type="PROSITE" id="PS51900">
    <property type="entry name" value="CB"/>
    <property type="match status" value="1"/>
</dbReference>
<dbReference type="Proteomes" id="UP001157946">
    <property type="component" value="Unassembled WGS sequence"/>
</dbReference>